<gene>
    <name evidence="2" type="ORF">IFR04_002617</name>
</gene>
<evidence type="ECO:0000256" key="1">
    <source>
        <dbReference type="SAM" id="MobiDB-lite"/>
    </source>
</evidence>
<dbReference type="OrthoDB" id="2283785at2759"/>
<sequence>MACDSDFRIAILKPIRYEPTGALTVRLLLTVTGTGVIESMSCAIEGSYQGWTITAAVPEGRDAFLKTVNHKFLNLDQVRAVYCEQPAVWVEEFQFCFPARSHPLGDTPPSITTVPPLCSCHSKRSVSPRGSGGRIRYMLKAALWSTDRIMASCTEEITLKPCYLPSPPMCLQDFPRDYRAKHSKKLHNLFGKVSRSLELSFGEPNPLQYCQQTRRLHTTLTFKAKCEDIIHRQGEFLKPVTGTFQIQLALRSKTLTSRSQLKTQPTSAQIRHIPWITETVQEYPSKSWTLNIPAWKTETYPNLLGNIECKVQDHVTSFSVDFWQKGCSCLVPTFSTPFIQRRYSIKATITFRNTTNHDFHLEIPVQVCTGADWEAVTPAYTEGMDSNFSSGIAEEELSERRPETDELPHYLPRESWDAV</sequence>
<evidence type="ECO:0000313" key="3">
    <source>
        <dbReference type="Proteomes" id="UP000664132"/>
    </source>
</evidence>
<name>A0A8H7WFZ3_9HELO</name>
<accession>A0A8H7WFZ3</accession>
<dbReference type="EMBL" id="JAFJYH010000023">
    <property type="protein sequence ID" value="KAG4424213.1"/>
    <property type="molecule type" value="Genomic_DNA"/>
</dbReference>
<proteinExistence type="predicted"/>
<comment type="caution">
    <text evidence="2">The sequence shown here is derived from an EMBL/GenBank/DDBJ whole genome shotgun (WGS) entry which is preliminary data.</text>
</comment>
<feature type="compositionally biased region" description="Basic and acidic residues" evidence="1">
    <location>
        <begin position="398"/>
        <end position="419"/>
    </location>
</feature>
<evidence type="ECO:0000313" key="2">
    <source>
        <dbReference type="EMBL" id="KAG4424213.1"/>
    </source>
</evidence>
<reference evidence="2" key="1">
    <citation type="submission" date="2021-02" db="EMBL/GenBank/DDBJ databases">
        <title>Genome sequence Cadophora malorum strain M34.</title>
        <authorList>
            <person name="Stefanovic E."/>
            <person name="Vu D."/>
            <person name="Scully C."/>
            <person name="Dijksterhuis J."/>
            <person name="Roader J."/>
            <person name="Houbraken J."/>
        </authorList>
    </citation>
    <scope>NUCLEOTIDE SEQUENCE</scope>
    <source>
        <strain evidence="2">M34</strain>
    </source>
</reference>
<dbReference type="AlphaFoldDB" id="A0A8H7WFZ3"/>
<keyword evidence="3" id="KW-1185">Reference proteome</keyword>
<feature type="region of interest" description="Disordered" evidence="1">
    <location>
        <begin position="393"/>
        <end position="419"/>
    </location>
</feature>
<protein>
    <submittedName>
        <fullName evidence="2">Uncharacterized protein</fullName>
    </submittedName>
</protein>
<dbReference type="Proteomes" id="UP000664132">
    <property type="component" value="Unassembled WGS sequence"/>
</dbReference>
<organism evidence="2 3">
    <name type="scientific">Cadophora malorum</name>
    <dbReference type="NCBI Taxonomy" id="108018"/>
    <lineage>
        <taxon>Eukaryota</taxon>
        <taxon>Fungi</taxon>
        <taxon>Dikarya</taxon>
        <taxon>Ascomycota</taxon>
        <taxon>Pezizomycotina</taxon>
        <taxon>Leotiomycetes</taxon>
        <taxon>Helotiales</taxon>
        <taxon>Ploettnerulaceae</taxon>
        <taxon>Cadophora</taxon>
    </lineage>
</organism>